<dbReference type="InterPro" id="IPR019734">
    <property type="entry name" value="TPR_rpt"/>
</dbReference>
<proteinExistence type="predicted"/>
<evidence type="ECO:0000313" key="5">
    <source>
        <dbReference type="EMBL" id="QHQ63059.1"/>
    </source>
</evidence>
<feature type="repeat" description="TPR" evidence="3">
    <location>
        <begin position="171"/>
        <end position="204"/>
    </location>
</feature>
<dbReference type="InterPro" id="IPR050498">
    <property type="entry name" value="Ycf3"/>
</dbReference>
<dbReference type="Pfam" id="PF14559">
    <property type="entry name" value="TPR_19"/>
    <property type="match status" value="1"/>
</dbReference>
<evidence type="ECO:0000256" key="1">
    <source>
        <dbReference type="ARBA" id="ARBA00022737"/>
    </source>
</evidence>
<sequence>MKKARLKSAAILLLTITLLGGCAQSAGSFYKEGLQYFNSGNYDKAKESFSKALEINGERADYYIDYAMTLIQLGKYDEANQYFDRAILNKNNSIVDKNNKLAYRGKGIAYFKSHNYKNALSQFDKALEINELSDLNMDILYYKGNAQAKAGLYKEAAETYTAILRENPSDAYTYYSRAYAYRLQKDYEKSLADYDKAIKLDSKNYEYYFGKYFLLVETGDKDGAAAVLEMAANIKGATQEDNFNLAKVHFYMGNYDNAISEFSEAFRNGFAEAYYFLGNIYEQKEDYKNAVNNYSMYIKEDTNITSASVYDKIAFCQMKLADYGDALSYIQAGLKYNDITVNQSLKRNEIIVYENMGDYEKAYALMNAYRKEYPDDKKAKMENEFIKTRLPEASTAHKE</sequence>
<dbReference type="RefSeq" id="WP_161839881.1">
    <property type="nucleotide sequence ID" value="NZ_CP048000.1"/>
</dbReference>
<dbReference type="SMART" id="SM00028">
    <property type="entry name" value="TPR"/>
    <property type="match status" value="7"/>
</dbReference>
<name>A0A6P1TS53_9FIRM</name>
<dbReference type="GO" id="GO:0046813">
    <property type="term" value="P:receptor-mediated virion attachment to host cell"/>
    <property type="evidence" value="ECO:0007669"/>
    <property type="project" value="TreeGrafter"/>
</dbReference>
<evidence type="ECO:0000256" key="3">
    <source>
        <dbReference type="PROSITE-ProRule" id="PRU00339"/>
    </source>
</evidence>
<dbReference type="Pfam" id="PF00515">
    <property type="entry name" value="TPR_1"/>
    <property type="match status" value="1"/>
</dbReference>
<feature type="signal peptide" evidence="4">
    <location>
        <begin position="1"/>
        <end position="25"/>
    </location>
</feature>
<dbReference type="SUPFAM" id="SSF48452">
    <property type="entry name" value="TPR-like"/>
    <property type="match status" value="3"/>
</dbReference>
<feature type="repeat" description="TPR" evidence="3">
    <location>
        <begin position="60"/>
        <end position="93"/>
    </location>
</feature>
<evidence type="ECO:0000256" key="2">
    <source>
        <dbReference type="ARBA" id="ARBA00022803"/>
    </source>
</evidence>
<reference evidence="5 6" key="1">
    <citation type="submission" date="2020-01" db="EMBL/GenBank/DDBJ databases">
        <title>Genome analysis of Anaerocolumna sp. CBA3638.</title>
        <authorList>
            <person name="Kim J."/>
            <person name="Roh S.W."/>
        </authorList>
    </citation>
    <scope>NUCLEOTIDE SEQUENCE [LARGE SCALE GENOMIC DNA]</scope>
    <source>
        <strain evidence="5 6">CBA3638</strain>
    </source>
</reference>
<protein>
    <submittedName>
        <fullName evidence="5">Tetratricopeptide repeat protein</fullName>
    </submittedName>
</protein>
<dbReference type="PANTHER" id="PTHR44858">
    <property type="entry name" value="TETRATRICOPEPTIDE REPEAT PROTEIN 6"/>
    <property type="match status" value="1"/>
</dbReference>
<dbReference type="EMBL" id="CP048000">
    <property type="protein sequence ID" value="QHQ63059.1"/>
    <property type="molecule type" value="Genomic_DNA"/>
</dbReference>
<keyword evidence="4" id="KW-0732">Signal</keyword>
<dbReference type="InterPro" id="IPR011990">
    <property type="entry name" value="TPR-like_helical_dom_sf"/>
</dbReference>
<evidence type="ECO:0000313" key="6">
    <source>
        <dbReference type="Proteomes" id="UP000464314"/>
    </source>
</evidence>
<feature type="chain" id="PRO_5026960168" evidence="4">
    <location>
        <begin position="26"/>
        <end position="399"/>
    </location>
</feature>
<keyword evidence="6" id="KW-1185">Reference proteome</keyword>
<dbReference type="Pfam" id="PF13432">
    <property type="entry name" value="TPR_16"/>
    <property type="match status" value="1"/>
</dbReference>
<dbReference type="Gene3D" id="1.25.40.10">
    <property type="entry name" value="Tetratricopeptide repeat domain"/>
    <property type="match status" value="3"/>
</dbReference>
<feature type="repeat" description="TPR" evidence="3">
    <location>
        <begin position="26"/>
        <end position="59"/>
    </location>
</feature>
<dbReference type="Proteomes" id="UP000464314">
    <property type="component" value="Chromosome"/>
</dbReference>
<keyword evidence="2 3" id="KW-0802">TPR repeat</keyword>
<feature type="repeat" description="TPR" evidence="3">
    <location>
        <begin position="271"/>
        <end position="304"/>
    </location>
</feature>
<feature type="repeat" description="TPR" evidence="3">
    <location>
        <begin position="137"/>
        <end position="170"/>
    </location>
</feature>
<dbReference type="KEGG" id="anr:Ana3638_21640"/>
<gene>
    <name evidence="5" type="ORF">Ana3638_21640</name>
</gene>
<dbReference type="PANTHER" id="PTHR44858:SF1">
    <property type="entry name" value="UDP-N-ACETYLGLUCOSAMINE--PEPTIDE N-ACETYLGLUCOSAMINYLTRANSFERASE SPINDLY-RELATED"/>
    <property type="match status" value="1"/>
</dbReference>
<accession>A0A6P1TS53</accession>
<dbReference type="PROSITE" id="PS50005">
    <property type="entry name" value="TPR"/>
    <property type="match status" value="6"/>
</dbReference>
<dbReference type="PROSITE" id="PS51257">
    <property type="entry name" value="PROKAR_LIPOPROTEIN"/>
    <property type="match status" value="1"/>
</dbReference>
<evidence type="ECO:0000256" key="4">
    <source>
        <dbReference type="SAM" id="SignalP"/>
    </source>
</evidence>
<feature type="repeat" description="TPR" evidence="3">
    <location>
        <begin position="100"/>
        <end position="133"/>
    </location>
</feature>
<dbReference type="GO" id="GO:0009279">
    <property type="term" value="C:cell outer membrane"/>
    <property type="evidence" value="ECO:0007669"/>
    <property type="project" value="TreeGrafter"/>
</dbReference>
<dbReference type="PROSITE" id="PS50293">
    <property type="entry name" value="TPR_REGION"/>
    <property type="match status" value="1"/>
</dbReference>
<dbReference type="Pfam" id="PF13174">
    <property type="entry name" value="TPR_6"/>
    <property type="match status" value="2"/>
</dbReference>
<keyword evidence="1" id="KW-0677">Repeat</keyword>
<dbReference type="AlphaFoldDB" id="A0A6P1TS53"/>
<organism evidence="5 6">
    <name type="scientific">Anaerocolumna sedimenticola</name>
    <dbReference type="NCBI Taxonomy" id="2696063"/>
    <lineage>
        <taxon>Bacteria</taxon>
        <taxon>Bacillati</taxon>
        <taxon>Bacillota</taxon>
        <taxon>Clostridia</taxon>
        <taxon>Lachnospirales</taxon>
        <taxon>Lachnospiraceae</taxon>
        <taxon>Anaerocolumna</taxon>
    </lineage>
</organism>